<comment type="caution">
    <text evidence="1">The sequence shown here is derived from an EMBL/GenBank/DDBJ whole genome shotgun (WGS) entry which is preliminary data.</text>
</comment>
<protein>
    <submittedName>
        <fullName evidence="1">Uncharacterized protein</fullName>
    </submittedName>
</protein>
<keyword evidence="2" id="KW-1185">Reference proteome</keyword>
<reference evidence="1 2" key="1">
    <citation type="journal article" date="2022" name="Plant J.">
        <title>Chromosome-level genome of Camellia lanceoleosa provides a valuable resource for understanding genome evolution and self-incompatibility.</title>
        <authorList>
            <person name="Gong W."/>
            <person name="Xiao S."/>
            <person name="Wang L."/>
            <person name="Liao Z."/>
            <person name="Chang Y."/>
            <person name="Mo W."/>
            <person name="Hu G."/>
            <person name="Li W."/>
            <person name="Zhao G."/>
            <person name="Zhu H."/>
            <person name="Hu X."/>
            <person name="Ji K."/>
            <person name="Xiang X."/>
            <person name="Song Q."/>
            <person name="Yuan D."/>
            <person name="Jin S."/>
            <person name="Zhang L."/>
        </authorList>
    </citation>
    <scope>NUCLEOTIDE SEQUENCE [LARGE SCALE GENOMIC DNA]</scope>
    <source>
        <strain evidence="1">SQ_2022a</strain>
    </source>
</reference>
<evidence type="ECO:0000313" key="1">
    <source>
        <dbReference type="EMBL" id="KAI8028394.1"/>
    </source>
</evidence>
<accession>A0ACC0IRA0</accession>
<evidence type="ECO:0000313" key="2">
    <source>
        <dbReference type="Proteomes" id="UP001060215"/>
    </source>
</evidence>
<organism evidence="1 2">
    <name type="scientific">Camellia lanceoleosa</name>
    <dbReference type="NCBI Taxonomy" id="1840588"/>
    <lineage>
        <taxon>Eukaryota</taxon>
        <taxon>Viridiplantae</taxon>
        <taxon>Streptophyta</taxon>
        <taxon>Embryophyta</taxon>
        <taxon>Tracheophyta</taxon>
        <taxon>Spermatophyta</taxon>
        <taxon>Magnoliopsida</taxon>
        <taxon>eudicotyledons</taxon>
        <taxon>Gunneridae</taxon>
        <taxon>Pentapetalae</taxon>
        <taxon>asterids</taxon>
        <taxon>Ericales</taxon>
        <taxon>Theaceae</taxon>
        <taxon>Camellia</taxon>
    </lineage>
</organism>
<sequence length="85" mass="8910">MSEVLNGKIMIISSGQSDAITRARPILSAMSEKLYVFEGALGAGSSGTTLIDETANNLFYTMGTSSSHGHGNDGDDTLIKVVLMN</sequence>
<gene>
    <name evidence="1" type="ORF">LOK49_LG02G01474</name>
</gene>
<dbReference type="EMBL" id="CM045760">
    <property type="protein sequence ID" value="KAI8028394.1"/>
    <property type="molecule type" value="Genomic_DNA"/>
</dbReference>
<proteinExistence type="predicted"/>
<dbReference type="Proteomes" id="UP001060215">
    <property type="component" value="Chromosome 3"/>
</dbReference>
<name>A0ACC0IRA0_9ERIC</name>